<dbReference type="eggNOG" id="ENOG502S4E5">
    <property type="taxonomic scope" value="Eukaryota"/>
</dbReference>
<dbReference type="STRING" id="41875.K8FHW7"/>
<evidence type="ECO:0000313" key="7">
    <source>
        <dbReference type="Proteomes" id="UP000198341"/>
    </source>
</evidence>
<dbReference type="SUPFAM" id="SSF161084">
    <property type="entry name" value="MAPEG domain-like"/>
    <property type="match status" value="1"/>
</dbReference>
<organism evidence="6 7">
    <name type="scientific">Bathycoccus prasinos</name>
    <dbReference type="NCBI Taxonomy" id="41875"/>
    <lineage>
        <taxon>Eukaryota</taxon>
        <taxon>Viridiplantae</taxon>
        <taxon>Chlorophyta</taxon>
        <taxon>Mamiellophyceae</taxon>
        <taxon>Mamiellales</taxon>
        <taxon>Bathycoccaceae</taxon>
        <taxon>Bathycoccus</taxon>
    </lineage>
</organism>
<evidence type="ECO:0000256" key="2">
    <source>
        <dbReference type="ARBA" id="ARBA00022692"/>
    </source>
</evidence>
<feature type="transmembrane region" description="Helical" evidence="5">
    <location>
        <begin position="140"/>
        <end position="161"/>
    </location>
</feature>
<dbReference type="GO" id="GO:0004364">
    <property type="term" value="F:glutathione transferase activity"/>
    <property type="evidence" value="ECO:0007669"/>
    <property type="project" value="TreeGrafter"/>
</dbReference>
<dbReference type="KEGG" id="bpg:Bathy07g02360"/>
<dbReference type="GO" id="GO:0005783">
    <property type="term" value="C:endoplasmic reticulum"/>
    <property type="evidence" value="ECO:0007669"/>
    <property type="project" value="TreeGrafter"/>
</dbReference>
<keyword evidence="3 5" id="KW-1133">Transmembrane helix</keyword>
<name>K8FHW7_9CHLO</name>
<dbReference type="Proteomes" id="UP000198341">
    <property type="component" value="Chromosome 7"/>
</dbReference>
<keyword evidence="7" id="KW-1185">Reference proteome</keyword>
<dbReference type="GeneID" id="19014725"/>
<feature type="transmembrane region" description="Helical" evidence="5">
    <location>
        <begin position="107"/>
        <end position="128"/>
    </location>
</feature>
<evidence type="ECO:0000256" key="1">
    <source>
        <dbReference type="ARBA" id="ARBA00004141"/>
    </source>
</evidence>
<accession>K8FHW7</accession>
<dbReference type="AlphaFoldDB" id="K8FHW7"/>
<protein>
    <submittedName>
        <fullName evidence="6">Microsomal glutathione S-transferase 3</fullName>
    </submittedName>
</protein>
<dbReference type="OrthoDB" id="410651at2759"/>
<dbReference type="InterPro" id="IPR050997">
    <property type="entry name" value="MAPEG"/>
</dbReference>
<evidence type="ECO:0000256" key="4">
    <source>
        <dbReference type="ARBA" id="ARBA00023136"/>
    </source>
</evidence>
<dbReference type="GO" id="GO:0016020">
    <property type="term" value="C:membrane"/>
    <property type="evidence" value="ECO:0007669"/>
    <property type="project" value="UniProtKB-SubCell"/>
</dbReference>
<evidence type="ECO:0000256" key="3">
    <source>
        <dbReference type="ARBA" id="ARBA00022989"/>
    </source>
</evidence>
<reference evidence="6 7" key="1">
    <citation type="submission" date="2011-10" db="EMBL/GenBank/DDBJ databases">
        <authorList>
            <person name="Genoscope - CEA"/>
        </authorList>
    </citation>
    <scope>NUCLEOTIDE SEQUENCE [LARGE SCALE GENOMIC DNA]</scope>
    <source>
        <strain evidence="6 7">RCC 1105</strain>
    </source>
</reference>
<evidence type="ECO:0000256" key="5">
    <source>
        <dbReference type="SAM" id="Phobius"/>
    </source>
</evidence>
<dbReference type="InterPro" id="IPR001129">
    <property type="entry name" value="Membr-assoc_MAPEG"/>
</dbReference>
<dbReference type="Pfam" id="PF01124">
    <property type="entry name" value="MAPEG"/>
    <property type="match status" value="1"/>
</dbReference>
<comment type="subcellular location">
    <subcellularLocation>
        <location evidence="1">Membrane</location>
        <topology evidence="1">Multi-pass membrane protein</topology>
    </subcellularLocation>
</comment>
<dbReference type="GO" id="GO:0006691">
    <property type="term" value="P:leukotriene metabolic process"/>
    <property type="evidence" value="ECO:0007669"/>
    <property type="project" value="UniProtKB-ARBA"/>
</dbReference>
<keyword evidence="4 5" id="KW-0472">Membrane</keyword>
<dbReference type="EMBL" id="FO082272">
    <property type="protein sequence ID" value="CCO66234.1"/>
    <property type="molecule type" value="Genomic_DNA"/>
</dbReference>
<dbReference type="InterPro" id="IPR023352">
    <property type="entry name" value="MAPEG-like_dom_sf"/>
</dbReference>
<proteinExistence type="predicted"/>
<feature type="transmembrane region" description="Helical" evidence="5">
    <location>
        <begin position="30"/>
        <end position="52"/>
    </location>
</feature>
<dbReference type="GO" id="GO:0004602">
    <property type="term" value="F:glutathione peroxidase activity"/>
    <property type="evidence" value="ECO:0007669"/>
    <property type="project" value="TreeGrafter"/>
</dbReference>
<sequence>MEIGFENSALETRQRRTERTQYKMQIPENYGYVVLAIAAMGIPNVVAVVRVIKARSKYGVKYPNLYAPEGHKNKKEFDCVQRAHQNTLESAPSVAAQTMMVGLMHPVTAAALCGIWSVGRVAYVVGYGTGNPANRRHGGMLAHLGDIPLSVMTFVVGYKMVQ</sequence>
<dbReference type="Gene3D" id="1.20.120.550">
    <property type="entry name" value="Membrane associated eicosanoid/glutathione metabolism-like domain"/>
    <property type="match status" value="1"/>
</dbReference>
<dbReference type="GO" id="GO:0005635">
    <property type="term" value="C:nuclear envelope"/>
    <property type="evidence" value="ECO:0007669"/>
    <property type="project" value="TreeGrafter"/>
</dbReference>
<evidence type="ECO:0000313" key="6">
    <source>
        <dbReference type="EMBL" id="CCO66234.1"/>
    </source>
</evidence>
<dbReference type="PANTHER" id="PTHR10250:SF26">
    <property type="entry name" value="GLUTATHIONE S-TRANSFERASE 3, MITOCHONDRIAL"/>
    <property type="match status" value="1"/>
</dbReference>
<keyword evidence="2 5" id="KW-0812">Transmembrane</keyword>
<gene>
    <name evidence="6" type="ORF">Bathy07g02360</name>
</gene>
<dbReference type="PANTHER" id="PTHR10250">
    <property type="entry name" value="MICROSOMAL GLUTATHIONE S-TRANSFERASE"/>
    <property type="match status" value="1"/>
</dbReference>
<dbReference type="RefSeq" id="XP_007512146.1">
    <property type="nucleotide sequence ID" value="XM_007512084.1"/>
</dbReference>